<evidence type="ECO:0000256" key="1">
    <source>
        <dbReference type="ARBA" id="ARBA00004123"/>
    </source>
</evidence>
<evidence type="ECO:0000256" key="3">
    <source>
        <dbReference type="ARBA" id="ARBA00022771"/>
    </source>
</evidence>
<dbReference type="Pfam" id="PF00320">
    <property type="entry name" value="GATA"/>
    <property type="match status" value="1"/>
</dbReference>
<comment type="subcellular location">
    <subcellularLocation>
        <location evidence="1">Nucleus</location>
    </subcellularLocation>
</comment>
<dbReference type="EMBL" id="JBANRG010000050">
    <property type="protein sequence ID" value="KAK7444553.1"/>
    <property type="molecule type" value="Genomic_DNA"/>
</dbReference>
<feature type="compositionally biased region" description="Polar residues" evidence="7">
    <location>
        <begin position="59"/>
        <end position="94"/>
    </location>
</feature>
<evidence type="ECO:0000256" key="7">
    <source>
        <dbReference type="SAM" id="MobiDB-lite"/>
    </source>
</evidence>
<keyword evidence="2" id="KW-0479">Metal-binding</keyword>
<evidence type="ECO:0000313" key="10">
    <source>
        <dbReference type="Proteomes" id="UP001498398"/>
    </source>
</evidence>
<name>A0ABR1J0X2_9AGAR</name>
<dbReference type="InterPro" id="IPR013088">
    <property type="entry name" value="Znf_NHR/GATA"/>
</dbReference>
<dbReference type="InterPro" id="IPR000679">
    <property type="entry name" value="Znf_GATA"/>
</dbReference>
<evidence type="ECO:0000256" key="2">
    <source>
        <dbReference type="ARBA" id="ARBA00022723"/>
    </source>
</evidence>
<feature type="region of interest" description="Disordered" evidence="7">
    <location>
        <begin position="37"/>
        <end position="110"/>
    </location>
</feature>
<gene>
    <name evidence="9" type="ORF">VKT23_015231</name>
</gene>
<comment type="caution">
    <text evidence="9">The sequence shown here is derived from an EMBL/GenBank/DDBJ whole genome shotgun (WGS) entry which is preliminary data.</text>
</comment>
<feature type="domain" description="GATA-type" evidence="8">
    <location>
        <begin position="24"/>
        <end position="54"/>
    </location>
</feature>
<evidence type="ECO:0000256" key="4">
    <source>
        <dbReference type="ARBA" id="ARBA00022833"/>
    </source>
</evidence>
<dbReference type="Proteomes" id="UP001498398">
    <property type="component" value="Unassembled WGS sequence"/>
</dbReference>
<protein>
    <recommendedName>
        <fullName evidence="8">GATA-type domain-containing protein</fullName>
    </recommendedName>
</protein>
<keyword evidence="10" id="KW-1185">Reference proteome</keyword>
<dbReference type="Gene3D" id="3.30.50.10">
    <property type="entry name" value="Erythroid Transcription Factor GATA-1, subunit A"/>
    <property type="match status" value="1"/>
</dbReference>
<keyword evidence="4" id="KW-0862">Zinc</keyword>
<evidence type="ECO:0000313" key="9">
    <source>
        <dbReference type="EMBL" id="KAK7444553.1"/>
    </source>
</evidence>
<evidence type="ECO:0000259" key="8">
    <source>
        <dbReference type="PROSITE" id="PS50114"/>
    </source>
</evidence>
<dbReference type="PANTHER" id="PTHR10071:SF281">
    <property type="entry name" value="BOX A-BINDING FACTOR-RELATED"/>
    <property type="match status" value="1"/>
</dbReference>
<sequence length="110" mass="12042">MRNMHGEGRAQAQPRPEAADVMAQCYNCHTMATPLWRKDDEGKTVCNAPGVSRRASPAHDTSPTFAPDSSTSTSPPQLNYQYPDNLDFSSTQSELLGALGQDMSQSQRLQ</sequence>
<dbReference type="SMART" id="SM00401">
    <property type="entry name" value="ZnF_GATA"/>
    <property type="match status" value="1"/>
</dbReference>
<evidence type="ECO:0000256" key="6">
    <source>
        <dbReference type="PROSITE-ProRule" id="PRU00094"/>
    </source>
</evidence>
<organism evidence="9 10">
    <name type="scientific">Marasmiellus scandens</name>
    <dbReference type="NCBI Taxonomy" id="2682957"/>
    <lineage>
        <taxon>Eukaryota</taxon>
        <taxon>Fungi</taxon>
        <taxon>Dikarya</taxon>
        <taxon>Basidiomycota</taxon>
        <taxon>Agaricomycotina</taxon>
        <taxon>Agaricomycetes</taxon>
        <taxon>Agaricomycetidae</taxon>
        <taxon>Agaricales</taxon>
        <taxon>Marasmiineae</taxon>
        <taxon>Omphalotaceae</taxon>
        <taxon>Marasmiellus</taxon>
    </lineage>
</organism>
<dbReference type="SUPFAM" id="SSF57716">
    <property type="entry name" value="Glucocorticoid receptor-like (DNA-binding domain)"/>
    <property type="match status" value="1"/>
</dbReference>
<dbReference type="PROSITE" id="PS50114">
    <property type="entry name" value="GATA_ZN_FINGER_2"/>
    <property type="match status" value="1"/>
</dbReference>
<dbReference type="InterPro" id="IPR039355">
    <property type="entry name" value="Transcription_factor_GATA"/>
</dbReference>
<evidence type="ECO:0000256" key="5">
    <source>
        <dbReference type="ARBA" id="ARBA00023242"/>
    </source>
</evidence>
<dbReference type="PANTHER" id="PTHR10071">
    <property type="entry name" value="TRANSCRIPTION FACTOR GATA FAMILY MEMBER"/>
    <property type="match status" value="1"/>
</dbReference>
<keyword evidence="5" id="KW-0539">Nucleus</keyword>
<keyword evidence="3 6" id="KW-0863">Zinc-finger</keyword>
<reference evidence="9 10" key="1">
    <citation type="submission" date="2024-01" db="EMBL/GenBank/DDBJ databases">
        <title>A draft genome for the cacao thread blight pathogen Marasmiellus scandens.</title>
        <authorList>
            <person name="Baruah I.K."/>
            <person name="Leung J."/>
            <person name="Bukari Y."/>
            <person name="Amoako-Attah I."/>
            <person name="Meinhardt L.W."/>
            <person name="Bailey B.A."/>
            <person name="Cohen S.P."/>
        </authorList>
    </citation>
    <scope>NUCLEOTIDE SEQUENCE [LARGE SCALE GENOMIC DNA]</scope>
    <source>
        <strain evidence="9 10">GH-19</strain>
    </source>
</reference>
<accession>A0ABR1J0X2</accession>
<proteinExistence type="predicted"/>